<feature type="domain" description="Tr-type G" evidence="9">
    <location>
        <begin position="6"/>
        <end position="179"/>
    </location>
</feature>
<dbReference type="EMBL" id="CP002543">
    <property type="protein sequence ID" value="ADY73278.1"/>
    <property type="molecule type" value="Genomic_DNA"/>
</dbReference>
<dbReference type="FunFam" id="3.40.50.300:FF:001064">
    <property type="entry name" value="Selenocysteine-specific translation elongation factor"/>
    <property type="match status" value="1"/>
</dbReference>
<keyword evidence="5" id="KW-0648">Protein biosynthesis</keyword>
<dbReference type="Gene3D" id="2.40.30.10">
    <property type="entry name" value="Translation factors"/>
    <property type="match status" value="1"/>
</dbReference>
<dbReference type="InterPro" id="IPR015191">
    <property type="entry name" value="SelB_WHD4"/>
</dbReference>
<name>F0S356_DESTD</name>
<dbReference type="GO" id="GO:0003723">
    <property type="term" value="F:RNA binding"/>
    <property type="evidence" value="ECO:0007669"/>
    <property type="project" value="InterPro"/>
</dbReference>
<dbReference type="CDD" id="cd03696">
    <property type="entry name" value="SelB_II"/>
    <property type="match status" value="1"/>
</dbReference>
<dbReference type="OrthoDB" id="9804504at2"/>
<dbReference type="KEGG" id="dte:Dester_0627"/>
<dbReference type="Gene3D" id="1.10.10.10">
    <property type="entry name" value="Winged helix-like DNA-binding domain superfamily/Winged helix DNA-binding domain"/>
    <property type="match status" value="1"/>
</dbReference>
<evidence type="ECO:0000259" key="9">
    <source>
        <dbReference type="PROSITE" id="PS51722"/>
    </source>
</evidence>
<dbReference type="InterPro" id="IPR004535">
    <property type="entry name" value="Transl_elong_SelB"/>
</dbReference>
<dbReference type="InParanoid" id="F0S356"/>
<dbReference type="AlphaFoldDB" id="F0S356"/>
<dbReference type="InterPro" id="IPR050055">
    <property type="entry name" value="EF-Tu_GTPase"/>
</dbReference>
<keyword evidence="4" id="KW-0547">Nucleotide-binding</keyword>
<dbReference type="SUPFAM" id="SSF46785">
    <property type="entry name" value="Winged helix' DNA-binding domain"/>
    <property type="match status" value="2"/>
</dbReference>
<dbReference type="HOGENOM" id="CLU_023030_3_0_0"/>
<dbReference type="FunCoup" id="F0S356">
    <property type="interactions" value="83"/>
</dbReference>
<dbReference type="InterPro" id="IPR009000">
    <property type="entry name" value="Transl_B-barrel_sf"/>
</dbReference>
<keyword evidence="6" id="KW-0342">GTP-binding</keyword>
<keyword evidence="10" id="KW-0251">Elongation factor</keyword>
<dbReference type="Pfam" id="PF03144">
    <property type="entry name" value="GTP_EFTU_D2"/>
    <property type="match status" value="1"/>
</dbReference>
<dbReference type="PROSITE" id="PS51722">
    <property type="entry name" value="G_TR_2"/>
    <property type="match status" value="1"/>
</dbReference>
<accession>F0S356</accession>
<gene>
    <name evidence="10" type="ordered locus">Dester_0627</name>
</gene>
<dbReference type="Pfam" id="PF09107">
    <property type="entry name" value="WHD_3rd_SelB"/>
    <property type="match status" value="1"/>
</dbReference>
<dbReference type="InterPro" id="IPR000795">
    <property type="entry name" value="T_Tr_GTP-bd_dom"/>
</dbReference>
<evidence type="ECO:0000256" key="7">
    <source>
        <dbReference type="ARBA" id="ARBA00025526"/>
    </source>
</evidence>
<dbReference type="Proteomes" id="UP000007102">
    <property type="component" value="Chromosome"/>
</dbReference>
<evidence type="ECO:0000256" key="4">
    <source>
        <dbReference type="ARBA" id="ARBA00022741"/>
    </source>
</evidence>
<dbReference type="Pfam" id="PF25461">
    <property type="entry name" value="Beta-barrel_SelB"/>
    <property type="match status" value="1"/>
</dbReference>
<dbReference type="Pfam" id="PF00009">
    <property type="entry name" value="GTP_EFTU"/>
    <property type="match status" value="1"/>
</dbReference>
<dbReference type="GO" id="GO:0003746">
    <property type="term" value="F:translation elongation factor activity"/>
    <property type="evidence" value="ECO:0007669"/>
    <property type="project" value="UniProtKB-KW"/>
</dbReference>
<dbReference type="Gene3D" id="1.10.10.2770">
    <property type="match status" value="1"/>
</dbReference>
<dbReference type="PANTHER" id="PTHR43721">
    <property type="entry name" value="ELONGATION FACTOR TU-RELATED"/>
    <property type="match status" value="1"/>
</dbReference>
<dbReference type="CDD" id="cd04171">
    <property type="entry name" value="SelB"/>
    <property type="match status" value="1"/>
</dbReference>
<sequence>MATDNKKFLIVGTAGHIDHGKTSLIKALTGIDTDRWEEEKKRGMTIDLGFANLQLPSGIFVGIVDVPGHEKFIKNMLAGAHGIDFVLFVIAADEGIMPQTEEHLTVCQMLGTKKGIIVLTKKDLVDEEWLELVKEELKEYFEGTFLENAPIVPVSSKTGEGIDKLISEIDKLARETSPKIKKGILRLPVDRSFTVKGFGTVITGTLISGKVSVGDNVEILPQKKQVKVRGVQVHGKSVSEAFAGQRTALNLSDVSKEEVERGNVIATPSFLRPTDKVDVELILSKNADVIIQSGHKVHFHHLTKDVEGEVYLIDKEELLPGDKCFAQIRLKEEIIPVFEDRFVIRNYSPARVIGGGEILNPLPERKFRKRFKKEWLEDLKIFKGKEKEKILCYYVEKFPGKFSKKDFVQLINLSPDEVEKLIEDVISKKSLLSFGGKLYSTKYVEELKEKVTSTIEKYHREYPISEGMNKESLRTSLKIPTELLSQVIKELVEMKKFEDAEGIVKISGFVPKAEGTRFEKIIEKVENTLKSFNFAPPDLKELLSNLSIQEEDLNLVVNYLVNRKNYEKIGDFLYHPESMKKIREILKNHFMKKESLSVGEFKDYLGISRKYAIPLLEYFDRTGELVRKGNERIKGNLK</sequence>
<comment type="function">
    <text evidence="7">Translation factor necessary for the incorporation of selenocysteine into proteins. It probably replaces EF-Tu for the insertion of selenocysteine directed by the UGA codon. SelB binds GTP and GDP.</text>
</comment>
<dbReference type="InterPro" id="IPR015190">
    <property type="entry name" value="Elong_fac_SelB-wing-hlx_typ-2"/>
</dbReference>
<dbReference type="NCBIfam" id="TIGR00475">
    <property type="entry name" value="selB"/>
    <property type="match status" value="1"/>
</dbReference>
<dbReference type="Pfam" id="PF09106">
    <property type="entry name" value="WHD_2nd_SelB"/>
    <property type="match status" value="1"/>
</dbReference>
<dbReference type="NCBIfam" id="TIGR00231">
    <property type="entry name" value="small_GTP"/>
    <property type="match status" value="1"/>
</dbReference>
<dbReference type="PANTHER" id="PTHR43721:SF22">
    <property type="entry name" value="ELONGATION FACTOR TU, MITOCHONDRIAL"/>
    <property type="match status" value="1"/>
</dbReference>
<reference evidence="10 11" key="1">
    <citation type="journal article" date="2011" name="Stand. Genomic Sci.">
        <title>Complete genome sequence of the thermophilic sulfur-reducer Desulfurobacterium thermolithotrophum type strain (BSA(T)) from a deep-sea hydrothermal vent.</title>
        <authorList>
            <person name="Goker M."/>
            <person name="Daligault H."/>
            <person name="Mwirichia R."/>
            <person name="Lapidus A."/>
            <person name="Lucas S."/>
            <person name="Deshpande S."/>
            <person name="Pagani I."/>
            <person name="Tapia R."/>
            <person name="Cheng J.F."/>
            <person name="Goodwin L."/>
            <person name="Pitluck S."/>
            <person name="Liolios K."/>
            <person name="Ivanova N."/>
            <person name="Mavromatis K."/>
            <person name="Mikhailova N."/>
            <person name="Pati A."/>
            <person name="Chen A."/>
            <person name="Palaniappan K."/>
            <person name="Han C."/>
            <person name="Land M."/>
            <person name="Hauser L."/>
            <person name="Pan C."/>
            <person name="Brambilla E.M."/>
            <person name="Rohde M."/>
            <person name="Spring S."/>
            <person name="Sikorski J."/>
            <person name="Wirth R."/>
            <person name="Detter J.C."/>
            <person name="Woyke T."/>
            <person name="Bristow J."/>
            <person name="Eisen J.A."/>
            <person name="Markowitz V."/>
            <person name="Hugenholtz P."/>
            <person name="Kyrpides N.C."/>
            <person name="Klenk H.P."/>
        </authorList>
    </citation>
    <scope>NUCLEOTIDE SEQUENCE [LARGE SCALE GENOMIC DNA]</scope>
    <source>
        <strain evidence="11">DSM 11699 / BSA</strain>
    </source>
</reference>
<evidence type="ECO:0000256" key="1">
    <source>
        <dbReference type="ARBA" id="ARBA00004496"/>
    </source>
</evidence>
<comment type="subcellular location">
    <subcellularLocation>
        <location evidence="1">Cytoplasm</location>
    </subcellularLocation>
</comment>
<dbReference type="InterPro" id="IPR031157">
    <property type="entry name" value="G_TR_CS"/>
</dbReference>
<dbReference type="PROSITE" id="PS00301">
    <property type="entry name" value="G_TR_1"/>
    <property type="match status" value="1"/>
</dbReference>
<organism evidence="10 11">
    <name type="scientific">Desulfurobacterium thermolithotrophum (strain DSM 11699 / BSA)</name>
    <dbReference type="NCBI Taxonomy" id="868864"/>
    <lineage>
        <taxon>Bacteria</taxon>
        <taxon>Pseudomonadati</taxon>
        <taxon>Aquificota</taxon>
        <taxon>Aquificia</taxon>
        <taxon>Desulfurobacteriales</taxon>
        <taxon>Desulfurobacteriaceae</taxon>
        <taxon>Desulfurobacterium</taxon>
    </lineage>
</organism>
<dbReference type="CDD" id="cd15491">
    <property type="entry name" value="selB_III"/>
    <property type="match status" value="1"/>
</dbReference>
<dbReference type="STRING" id="868864.Dester_0627"/>
<dbReference type="InterPro" id="IPR005225">
    <property type="entry name" value="Small_GTP-bd"/>
</dbReference>
<dbReference type="GO" id="GO:0005829">
    <property type="term" value="C:cytosol"/>
    <property type="evidence" value="ECO:0007669"/>
    <property type="project" value="TreeGrafter"/>
</dbReference>
<keyword evidence="3" id="KW-0963">Cytoplasm</keyword>
<dbReference type="InterPro" id="IPR004161">
    <property type="entry name" value="EFTu-like_2"/>
</dbReference>
<dbReference type="SUPFAM" id="SSF50465">
    <property type="entry name" value="EF-Tu/eEF-1alpha/eIF2-gamma C-terminal domain"/>
    <property type="match status" value="1"/>
</dbReference>
<proteinExistence type="predicted"/>
<evidence type="ECO:0000256" key="6">
    <source>
        <dbReference type="ARBA" id="ARBA00023134"/>
    </source>
</evidence>
<dbReference type="InterPro" id="IPR036388">
    <property type="entry name" value="WH-like_DNA-bd_sf"/>
</dbReference>
<dbReference type="InterPro" id="IPR057335">
    <property type="entry name" value="Beta-barrel_SelB"/>
</dbReference>
<dbReference type="InterPro" id="IPR036390">
    <property type="entry name" value="WH_DNA-bd_sf"/>
</dbReference>
<evidence type="ECO:0000313" key="10">
    <source>
        <dbReference type="EMBL" id="ADY73278.1"/>
    </source>
</evidence>
<dbReference type="Gene3D" id="3.40.50.300">
    <property type="entry name" value="P-loop containing nucleotide triphosphate hydrolases"/>
    <property type="match status" value="1"/>
</dbReference>
<dbReference type="InterPro" id="IPR027417">
    <property type="entry name" value="P-loop_NTPase"/>
</dbReference>
<keyword evidence="11" id="KW-1185">Reference proteome</keyword>
<evidence type="ECO:0000313" key="11">
    <source>
        <dbReference type="Proteomes" id="UP000007102"/>
    </source>
</evidence>
<dbReference type="RefSeq" id="WP_013638235.1">
    <property type="nucleotide sequence ID" value="NC_015185.1"/>
</dbReference>
<evidence type="ECO:0000256" key="2">
    <source>
        <dbReference type="ARBA" id="ARBA00015953"/>
    </source>
</evidence>
<evidence type="ECO:0000256" key="3">
    <source>
        <dbReference type="ARBA" id="ARBA00022490"/>
    </source>
</evidence>
<dbReference type="GO" id="GO:0001514">
    <property type="term" value="P:selenocysteine incorporation"/>
    <property type="evidence" value="ECO:0007669"/>
    <property type="project" value="InterPro"/>
</dbReference>
<evidence type="ECO:0000256" key="8">
    <source>
        <dbReference type="ARBA" id="ARBA00031615"/>
    </source>
</evidence>
<dbReference type="SUPFAM" id="SSF50447">
    <property type="entry name" value="Translation proteins"/>
    <property type="match status" value="1"/>
</dbReference>
<dbReference type="SUPFAM" id="SSF52540">
    <property type="entry name" value="P-loop containing nucleoside triphosphate hydrolases"/>
    <property type="match status" value="1"/>
</dbReference>
<dbReference type="eggNOG" id="COG3276">
    <property type="taxonomic scope" value="Bacteria"/>
</dbReference>
<reference evidence="11" key="2">
    <citation type="submission" date="2011-02" db="EMBL/GenBank/DDBJ databases">
        <title>The complete genome of Desulfurobacterium thermolithotrophum DSM 11699.</title>
        <authorList>
            <consortium name="US DOE Joint Genome Institute (JGI-PGF)"/>
            <person name="Lucas S."/>
            <person name="Copeland A."/>
            <person name="Lapidus A."/>
            <person name="Bruce D."/>
            <person name="Goodwin L."/>
            <person name="Pitluck S."/>
            <person name="Kyrpides N."/>
            <person name="Mavromatis K."/>
            <person name="Pagani I."/>
            <person name="Ivanova N."/>
            <person name="Mikhailova N."/>
            <person name="Daligault H."/>
            <person name="Detter J.C."/>
            <person name="Tapia R."/>
            <person name="Han C."/>
            <person name="Land M."/>
            <person name="Hauser L."/>
            <person name="Markowitz V."/>
            <person name="Cheng J.-F."/>
            <person name="Hugenholtz P."/>
            <person name="Woyke T."/>
            <person name="Wu D."/>
            <person name="Spring S."/>
            <person name="Brambilla E."/>
            <person name="Klenk H.-P."/>
            <person name="Eisen J.A."/>
        </authorList>
    </citation>
    <scope>NUCLEOTIDE SEQUENCE [LARGE SCALE GENOMIC DNA]</scope>
    <source>
        <strain evidence="11">DSM 11699 / BSA</strain>
    </source>
</reference>
<evidence type="ECO:0000256" key="5">
    <source>
        <dbReference type="ARBA" id="ARBA00022917"/>
    </source>
</evidence>
<protein>
    <recommendedName>
        <fullName evidence="2">Selenocysteine-specific elongation factor</fullName>
    </recommendedName>
    <alternativeName>
        <fullName evidence="8">SelB translation factor</fullName>
    </alternativeName>
</protein>
<dbReference type="InterPro" id="IPR009001">
    <property type="entry name" value="Transl_elong_EF1A/Init_IF2_C"/>
</dbReference>
<dbReference type="GO" id="GO:0005525">
    <property type="term" value="F:GTP binding"/>
    <property type="evidence" value="ECO:0007669"/>
    <property type="project" value="UniProtKB-KW"/>
</dbReference>
<dbReference type="GO" id="GO:0003924">
    <property type="term" value="F:GTPase activity"/>
    <property type="evidence" value="ECO:0007669"/>
    <property type="project" value="InterPro"/>
</dbReference>